<name>A0ABX1YR00_9BACL</name>
<dbReference type="InterPro" id="IPR018087">
    <property type="entry name" value="Glyco_hydro_5_CS"/>
</dbReference>
<dbReference type="SUPFAM" id="SSF51445">
    <property type="entry name" value="(Trans)glycosidases"/>
    <property type="match status" value="1"/>
</dbReference>
<feature type="signal peptide" evidence="11">
    <location>
        <begin position="1"/>
        <end position="26"/>
    </location>
</feature>
<keyword evidence="5" id="KW-0119">Carbohydrate metabolism</keyword>
<evidence type="ECO:0000256" key="1">
    <source>
        <dbReference type="ARBA" id="ARBA00005641"/>
    </source>
</evidence>
<keyword evidence="7" id="KW-0624">Polysaccharide degradation</keyword>
<keyword evidence="16" id="KW-1185">Reference proteome</keyword>
<feature type="domain" description="Glycoside hydrolase family 5" evidence="12">
    <location>
        <begin position="49"/>
        <end position="338"/>
    </location>
</feature>
<dbReference type="Gene3D" id="2.60.40.10">
    <property type="entry name" value="Immunoglobulins"/>
    <property type="match status" value="1"/>
</dbReference>
<sequence>MKLKRSFVITCILLLAVLVTAVPAQAETRAKKNALQAYVESLGPGWNLGNTFEASGDETSWGNPAVTQAFIGQLAEEGYKSIRIPVTWKHRMGDAPDYAIRQDFMARIQEVVDWSLAANLHVIINLHHDSNWVMNMAAEHDEVLDRFNAAWTQIAGHFKNYPDSLMFESLNEPRFSDDWSKDSPEYFTMLDELNVSFHTIVRHSGGNNKQRPLVLSTLTAAPTQARLDALAATIKKLNDDRLIATFHYYGYYAFSVNLGGSTTFDTTAREDLIQAFDRAYDTFTAKGIPVIIGEFGLLGFDKSLSTVQHGEILKFFEYVTYYAHEKKMPLMLWDNGQHFDRRTFKWVDEELHQVMKQGWKGRSSNAETDSVYILKDAEMKDTAIPLNLNGNTFTALLNQEQVLVKGTDYELEGENLILHAGLLQKLVTQKYGINAVLTARFSAGADWRMDIIYYDTPSFISAQAPEGIYTIPAWFNGDSLATLEAVYTAGGNAGPNDWTPFKEYYKAFYPDYTTGEIKFTDEFWKEVKDGEVQLKMHFRSGAVIPYTITKTGTQIAGVSAEDAEKAAALAAEEADGQAVEVLAESADPASADTAAANSVENSAEAVQPEEASQGSDTLVILLAGSALIVVAAAVMYRRRTGRR</sequence>
<evidence type="ECO:0000256" key="3">
    <source>
        <dbReference type="ARBA" id="ARBA00022801"/>
    </source>
</evidence>
<evidence type="ECO:0000256" key="5">
    <source>
        <dbReference type="ARBA" id="ARBA00023277"/>
    </source>
</evidence>
<dbReference type="PANTHER" id="PTHR31297:SF41">
    <property type="entry name" value="ENDOGLUCANASE, PUTATIVE (AFU_ORTHOLOGUE AFUA_5G01830)-RELATED"/>
    <property type="match status" value="1"/>
</dbReference>
<keyword evidence="10" id="KW-0812">Transmembrane</keyword>
<keyword evidence="10" id="KW-0472">Membrane</keyword>
<evidence type="ECO:0000256" key="10">
    <source>
        <dbReference type="SAM" id="Phobius"/>
    </source>
</evidence>
<keyword evidence="2 11" id="KW-0732">Signal</keyword>
<keyword evidence="4" id="KW-0136">Cellulose degradation</keyword>
<dbReference type="SUPFAM" id="SSF81296">
    <property type="entry name" value="E set domains"/>
    <property type="match status" value="1"/>
</dbReference>
<dbReference type="InterPro" id="IPR040946">
    <property type="entry name" value="CBM46"/>
</dbReference>
<evidence type="ECO:0000313" key="15">
    <source>
        <dbReference type="EMBL" id="NOU83505.1"/>
    </source>
</evidence>
<evidence type="ECO:0000256" key="4">
    <source>
        <dbReference type="ARBA" id="ARBA00023001"/>
    </source>
</evidence>
<dbReference type="InterPro" id="IPR014756">
    <property type="entry name" value="Ig_E-set"/>
</dbReference>
<dbReference type="Pfam" id="PF03442">
    <property type="entry name" value="CBM_X2"/>
    <property type="match status" value="1"/>
</dbReference>
<dbReference type="InterPro" id="IPR005102">
    <property type="entry name" value="Carbo-bd_X2"/>
</dbReference>
<evidence type="ECO:0000259" key="12">
    <source>
        <dbReference type="Pfam" id="PF00150"/>
    </source>
</evidence>
<dbReference type="Gene3D" id="3.20.20.80">
    <property type="entry name" value="Glycosidases"/>
    <property type="match status" value="1"/>
</dbReference>
<dbReference type="InterPro" id="IPR013783">
    <property type="entry name" value="Ig-like_fold"/>
</dbReference>
<keyword evidence="3 8" id="KW-0378">Hydrolase</keyword>
<evidence type="ECO:0000256" key="9">
    <source>
        <dbReference type="SAM" id="MobiDB-lite"/>
    </source>
</evidence>
<comment type="similarity">
    <text evidence="1 8">Belongs to the glycosyl hydrolase 5 (cellulase A) family.</text>
</comment>
<dbReference type="EMBL" id="WHOB01000093">
    <property type="protein sequence ID" value="NOU83505.1"/>
    <property type="molecule type" value="Genomic_DNA"/>
</dbReference>
<evidence type="ECO:0000256" key="11">
    <source>
        <dbReference type="SAM" id="SignalP"/>
    </source>
</evidence>
<evidence type="ECO:0000256" key="6">
    <source>
        <dbReference type="ARBA" id="ARBA00023295"/>
    </source>
</evidence>
<feature type="domain" description="Endoglucanase B carbohydrate binding" evidence="14">
    <location>
        <begin position="455"/>
        <end position="557"/>
    </location>
</feature>
<evidence type="ECO:0000256" key="2">
    <source>
        <dbReference type="ARBA" id="ARBA00022729"/>
    </source>
</evidence>
<feature type="transmembrane region" description="Helical" evidence="10">
    <location>
        <begin position="618"/>
        <end position="636"/>
    </location>
</feature>
<dbReference type="Pfam" id="PF00150">
    <property type="entry name" value="Cellulase"/>
    <property type="match status" value="1"/>
</dbReference>
<dbReference type="Proteomes" id="UP000596857">
    <property type="component" value="Unassembled WGS sequence"/>
</dbReference>
<evidence type="ECO:0000259" key="13">
    <source>
        <dbReference type="Pfam" id="PF03442"/>
    </source>
</evidence>
<feature type="compositionally biased region" description="Low complexity" evidence="9">
    <location>
        <begin position="585"/>
        <end position="606"/>
    </location>
</feature>
<evidence type="ECO:0000313" key="16">
    <source>
        <dbReference type="Proteomes" id="UP000596857"/>
    </source>
</evidence>
<comment type="caution">
    <text evidence="15">The sequence shown here is derived from an EMBL/GenBank/DDBJ whole genome shotgun (WGS) entry which is preliminary data.</text>
</comment>
<dbReference type="InterPro" id="IPR017853">
    <property type="entry name" value="GH"/>
</dbReference>
<gene>
    <name evidence="15" type="ORF">GC101_32100</name>
</gene>
<dbReference type="PROSITE" id="PS00659">
    <property type="entry name" value="GLYCOSYL_HYDROL_F5"/>
    <property type="match status" value="1"/>
</dbReference>
<keyword evidence="10" id="KW-1133">Transmembrane helix</keyword>
<feature type="domain" description="Carbohydrate binding X2" evidence="13">
    <location>
        <begin position="369"/>
        <end position="451"/>
    </location>
</feature>
<reference evidence="15 16" key="1">
    <citation type="submission" date="2019-10" db="EMBL/GenBank/DDBJ databases">
        <title>Description of Paenibacillus terricola sp. nov.</title>
        <authorList>
            <person name="Carlier A."/>
            <person name="Qi S."/>
        </authorList>
    </citation>
    <scope>NUCLEOTIDE SEQUENCE [LARGE SCALE GENOMIC DNA]</scope>
    <source>
        <strain evidence="15 16">LMG 31459</strain>
    </source>
</reference>
<protein>
    <submittedName>
        <fullName evidence="15">Cellulase family glycosylhydrolase</fullName>
    </submittedName>
</protein>
<organism evidence="15 16">
    <name type="scientific">Paenibacillus phytohabitans</name>
    <dbReference type="NCBI Taxonomy" id="2654978"/>
    <lineage>
        <taxon>Bacteria</taxon>
        <taxon>Bacillati</taxon>
        <taxon>Bacillota</taxon>
        <taxon>Bacilli</taxon>
        <taxon>Bacillales</taxon>
        <taxon>Paenibacillaceae</taxon>
        <taxon>Paenibacillus</taxon>
    </lineage>
</organism>
<dbReference type="RefSeq" id="WP_171720624.1">
    <property type="nucleotide sequence ID" value="NZ_WHOB01000093.1"/>
</dbReference>
<feature type="region of interest" description="Disordered" evidence="9">
    <location>
        <begin position="585"/>
        <end position="610"/>
    </location>
</feature>
<dbReference type="PANTHER" id="PTHR31297">
    <property type="entry name" value="GLUCAN ENDO-1,6-BETA-GLUCOSIDASE B"/>
    <property type="match status" value="1"/>
</dbReference>
<evidence type="ECO:0000256" key="8">
    <source>
        <dbReference type="RuleBase" id="RU361153"/>
    </source>
</evidence>
<proteinExistence type="inferred from homology"/>
<keyword evidence="6 8" id="KW-0326">Glycosidase</keyword>
<accession>A0ABX1YR00</accession>
<dbReference type="InterPro" id="IPR001547">
    <property type="entry name" value="Glyco_hydro_5"/>
</dbReference>
<evidence type="ECO:0000256" key="7">
    <source>
        <dbReference type="ARBA" id="ARBA00023326"/>
    </source>
</evidence>
<dbReference type="Pfam" id="PF18448">
    <property type="entry name" value="CBM46"/>
    <property type="match status" value="1"/>
</dbReference>
<feature type="chain" id="PRO_5045696871" evidence="11">
    <location>
        <begin position="27"/>
        <end position="643"/>
    </location>
</feature>
<dbReference type="InterPro" id="IPR050386">
    <property type="entry name" value="Glycosyl_hydrolase_5"/>
</dbReference>
<evidence type="ECO:0000259" key="14">
    <source>
        <dbReference type="Pfam" id="PF18448"/>
    </source>
</evidence>